<feature type="region of interest" description="Disordered" evidence="1">
    <location>
        <begin position="87"/>
        <end position="110"/>
    </location>
</feature>
<sequence>MLVVDYQAFLRAVATFQSAADSMRQAAGSAPQTGEGHATGAAPWGDDSFGAAFGNQYAPPAQLMNDALAGLSALFEGVSRSLASMQQSFADTQAPGLERLGVRHPHGKRR</sequence>
<reference evidence="3" key="1">
    <citation type="submission" date="2018-06" db="EMBL/GenBank/DDBJ databases">
        <authorList>
            <person name="Li K."/>
        </authorList>
    </citation>
    <scope>NUCLEOTIDE SEQUENCE [LARGE SCALE GENOMIC DNA]</scope>
    <source>
        <strain evidence="3">ZFG47</strain>
        <plasmid evidence="3">unnamed1</plasmid>
    </source>
</reference>
<organism evidence="2 3">
    <name type="scientific">Streptomyces cadmiisoli</name>
    <dbReference type="NCBI Taxonomy" id="2184053"/>
    <lineage>
        <taxon>Bacteria</taxon>
        <taxon>Bacillati</taxon>
        <taxon>Actinomycetota</taxon>
        <taxon>Actinomycetes</taxon>
        <taxon>Kitasatosporales</taxon>
        <taxon>Streptomycetaceae</taxon>
        <taxon>Streptomyces</taxon>
        <taxon>Streptomyces aurantiacus group</taxon>
    </lineage>
</organism>
<feature type="region of interest" description="Disordered" evidence="1">
    <location>
        <begin position="21"/>
        <end position="42"/>
    </location>
</feature>
<geneLocation type="plasmid" evidence="2 3">
    <name>unnamed1</name>
</geneLocation>
<evidence type="ECO:0008006" key="4">
    <source>
        <dbReference type="Google" id="ProtNLM"/>
    </source>
</evidence>
<dbReference type="KEGG" id="scad:DN051_43235"/>
<protein>
    <recommendedName>
        <fullName evidence="4">WXG100 family type VII secretion target</fullName>
    </recommendedName>
</protein>
<evidence type="ECO:0000256" key="1">
    <source>
        <dbReference type="SAM" id="MobiDB-lite"/>
    </source>
</evidence>
<dbReference type="AlphaFoldDB" id="A0A2Z4JE08"/>
<evidence type="ECO:0000313" key="3">
    <source>
        <dbReference type="Proteomes" id="UP000249616"/>
    </source>
</evidence>
<keyword evidence="2" id="KW-0614">Plasmid</keyword>
<dbReference type="Proteomes" id="UP000249616">
    <property type="component" value="Plasmid unnamed1"/>
</dbReference>
<gene>
    <name evidence="2" type="ORF">DN051_43235</name>
</gene>
<evidence type="ECO:0000313" key="2">
    <source>
        <dbReference type="EMBL" id="AWW43382.1"/>
    </source>
</evidence>
<accession>A0A2Z4JE08</accession>
<dbReference type="EMBL" id="CP030074">
    <property type="protein sequence ID" value="AWW43382.1"/>
    <property type="molecule type" value="Genomic_DNA"/>
</dbReference>
<keyword evidence="3" id="KW-1185">Reference proteome</keyword>
<proteinExistence type="predicted"/>
<name>A0A2Z4JE08_9ACTN</name>